<dbReference type="HOGENOM" id="CLU_3405495_0_0_10"/>
<keyword evidence="2" id="KW-1185">Reference proteome</keyword>
<reference evidence="1" key="1">
    <citation type="submission" date="2012-02" db="EMBL/GenBank/DDBJ databases">
        <title>The complete genome of Solitalea canadensis DSM 3403.</title>
        <authorList>
            <consortium name="US DOE Joint Genome Institute (JGI-PGF)"/>
            <person name="Lucas S."/>
            <person name="Copeland A."/>
            <person name="Lapidus A."/>
            <person name="Glavina del Rio T."/>
            <person name="Dalin E."/>
            <person name="Tice H."/>
            <person name="Bruce D."/>
            <person name="Goodwin L."/>
            <person name="Pitluck S."/>
            <person name="Peters L."/>
            <person name="Ovchinnikova G."/>
            <person name="Lu M."/>
            <person name="Kyrpides N."/>
            <person name="Mavromatis K."/>
            <person name="Ivanova N."/>
            <person name="Brettin T."/>
            <person name="Detter J.C."/>
            <person name="Han C."/>
            <person name="Larimer F."/>
            <person name="Land M."/>
            <person name="Hauser L."/>
            <person name="Markowitz V."/>
            <person name="Cheng J.-F."/>
            <person name="Hugenholtz P."/>
            <person name="Woyke T."/>
            <person name="Wu D."/>
            <person name="Spring S."/>
            <person name="Schroeder M."/>
            <person name="Kopitz M."/>
            <person name="Brambilla E."/>
            <person name="Klenk H.-P."/>
            <person name="Eisen J.A."/>
        </authorList>
    </citation>
    <scope>NUCLEOTIDE SEQUENCE</scope>
    <source>
        <strain evidence="1">DSM 3403</strain>
    </source>
</reference>
<evidence type="ECO:0000313" key="2">
    <source>
        <dbReference type="Proteomes" id="UP000007590"/>
    </source>
</evidence>
<dbReference type="EMBL" id="CP003349">
    <property type="protein sequence ID" value="AFD08418.1"/>
    <property type="molecule type" value="Genomic_DNA"/>
</dbReference>
<dbReference type="AlphaFoldDB" id="H8KX89"/>
<proteinExistence type="predicted"/>
<evidence type="ECO:0000313" key="1">
    <source>
        <dbReference type="EMBL" id="AFD08418.1"/>
    </source>
</evidence>
<gene>
    <name evidence="1" type="ordered locus">Solca_3411</name>
</gene>
<name>H8KX89_SOLCM</name>
<organism evidence="1 2">
    <name type="scientific">Solitalea canadensis (strain ATCC 29591 / DSM 3403 / JCM 21819 / LMG 8368 / NBRC 15130 / NCIMB 12057 / USAM 9D)</name>
    <name type="common">Flexibacter canadensis</name>
    <dbReference type="NCBI Taxonomy" id="929556"/>
    <lineage>
        <taxon>Bacteria</taxon>
        <taxon>Pseudomonadati</taxon>
        <taxon>Bacteroidota</taxon>
        <taxon>Sphingobacteriia</taxon>
        <taxon>Sphingobacteriales</taxon>
        <taxon>Sphingobacteriaceae</taxon>
        <taxon>Solitalea</taxon>
    </lineage>
</organism>
<dbReference type="KEGG" id="scn:Solca_3411"/>
<accession>H8KX89</accession>
<dbReference type="Proteomes" id="UP000007590">
    <property type="component" value="Chromosome"/>
</dbReference>
<protein>
    <submittedName>
        <fullName evidence="1">Uncharacterized protein</fullName>
    </submittedName>
</protein>
<sequence length="30" mass="3490">MDRFGSLPGRFFVYVYTVLINLRKAIVAEN</sequence>
<dbReference type="STRING" id="929556.Solca_3411"/>